<evidence type="ECO:0000259" key="2">
    <source>
        <dbReference type="Pfam" id="PF13194"/>
    </source>
</evidence>
<feature type="transmembrane region" description="Helical" evidence="1">
    <location>
        <begin position="35"/>
        <end position="55"/>
    </location>
</feature>
<comment type="caution">
    <text evidence="3">The sequence shown here is derived from an EMBL/GenBank/DDBJ whole genome shotgun (WGS) entry which is preliminary data.</text>
</comment>
<evidence type="ECO:0000256" key="1">
    <source>
        <dbReference type="SAM" id="Phobius"/>
    </source>
</evidence>
<reference evidence="3 4" key="1">
    <citation type="submission" date="2020-10" db="EMBL/GenBank/DDBJ databases">
        <title>Connecting structure to function with the recovery of over 1000 high-quality activated sludge metagenome-assembled genomes encoding full-length rRNA genes using long-read sequencing.</title>
        <authorList>
            <person name="Singleton C.M."/>
            <person name="Petriglieri F."/>
            <person name="Kristensen J.M."/>
            <person name="Kirkegaard R.H."/>
            <person name="Michaelsen T.Y."/>
            <person name="Andersen M.H."/>
            <person name="Karst S.M."/>
            <person name="Dueholm M.S."/>
            <person name="Nielsen P.H."/>
            <person name="Albertsen M."/>
        </authorList>
    </citation>
    <scope>NUCLEOTIDE SEQUENCE [LARGE SCALE GENOMIC DNA]</scope>
    <source>
        <strain evidence="3">OdNE_18-Q3-R46-58_MAXAC.008</strain>
    </source>
</reference>
<dbReference type="PANTHER" id="PTHR39084">
    <property type="entry name" value="MEMBRANE PROTEIN-RELATED"/>
    <property type="match status" value="1"/>
</dbReference>
<keyword evidence="1" id="KW-1133">Transmembrane helix</keyword>
<sequence>MLPPQVAPFLLTLAISTLIGIGLRDYYESEKKFDTFGTVRTFVFFGMLGFMLYQIPGVGQFAFLLGMAAIVPFLLVYYSNKVRQKKSPGLIGVLIALLTYTTGPVALNQPHWFLVLFGVSILFVLHSKGRIRQFTDRLETGEVVTACKFLAIAGVILPLIPAVSPTLGAMGQVFSVLPVTPRQIWMAVVITMSISYLGYVLQTYLFPRKGLMLTGLIGGVYSSTVAVLVLAKKSKRYPGHDDEAAAAILLAVSMMYLRLLVLVTIFRFGLAFQVGPALLVLAGLAAGHALWIRRKVPVVLPALIEDIQAQASDEAAPGTLAEGHEPALRKNPLEINSALFFAFMFVAVSLATKYVLLYYKGLGLRMLSFLVGCSDITPFVISVLQGNLGIGTPQILQAIIIASASNNLLKVAYTYMFGTRRTANQAAMGMVPLAAISMVYAILALR</sequence>
<dbReference type="PANTHER" id="PTHR39084:SF1">
    <property type="entry name" value="DUF4010 DOMAIN-CONTAINING PROTEIN"/>
    <property type="match status" value="1"/>
</dbReference>
<keyword evidence="1" id="KW-0812">Transmembrane</keyword>
<feature type="transmembrane region" description="Helical" evidence="1">
    <location>
        <begin position="6"/>
        <end position="23"/>
    </location>
</feature>
<feature type="transmembrane region" description="Helical" evidence="1">
    <location>
        <begin position="244"/>
        <end position="263"/>
    </location>
</feature>
<protein>
    <submittedName>
        <fullName evidence="3">DUF4010 domain-containing protein</fullName>
    </submittedName>
</protein>
<dbReference type="EMBL" id="JADKCH010000002">
    <property type="protein sequence ID" value="MBK8571750.1"/>
    <property type="molecule type" value="Genomic_DNA"/>
</dbReference>
<keyword evidence="1" id="KW-0472">Membrane</keyword>
<feature type="transmembrane region" description="Helical" evidence="1">
    <location>
        <begin position="90"/>
        <end position="107"/>
    </location>
</feature>
<feature type="transmembrane region" description="Helical" evidence="1">
    <location>
        <begin position="338"/>
        <end position="359"/>
    </location>
</feature>
<organism evidence="3 4">
    <name type="scientific">Candidatus Geothrix odensensis</name>
    <dbReference type="NCBI Taxonomy" id="2954440"/>
    <lineage>
        <taxon>Bacteria</taxon>
        <taxon>Pseudomonadati</taxon>
        <taxon>Acidobacteriota</taxon>
        <taxon>Holophagae</taxon>
        <taxon>Holophagales</taxon>
        <taxon>Holophagaceae</taxon>
        <taxon>Geothrix</taxon>
    </lineage>
</organism>
<accession>A0A936F1A3</accession>
<feature type="transmembrane region" description="Helical" evidence="1">
    <location>
        <begin position="183"/>
        <end position="201"/>
    </location>
</feature>
<dbReference type="Pfam" id="PF13194">
    <property type="entry name" value="DUF4010"/>
    <property type="match status" value="1"/>
</dbReference>
<feature type="transmembrane region" description="Helical" evidence="1">
    <location>
        <begin position="427"/>
        <end position="445"/>
    </location>
</feature>
<feature type="transmembrane region" description="Helical" evidence="1">
    <location>
        <begin position="113"/>
        <end position="131"/>
    </location>
</feature>
<feature type="transmembrane region" description="Helical" evidence="1">
    <location>
        <begin position="143"/>
        <end position="163"/>
    </location>
</feature>
<feature type="domain" description="DUF4010" evidence="2">
    <location>
        <begin position="189"/>
        <end position="418"/>
    </location>
</feature>
<evidence type="ECO:0000313" key="3">
    <source>
        <dbReference type="EMBL" id="MBK8571750.1"/>
    </source>
</evidence>
<proteinExistence type="predicted"/>
<gene>
    <name evidence="3" type="ORF">IPN91_03705</name>
</gene>
<dbReference type="AlphaFoldDB" id="A0A936F1A3"/>
<evidence type="ECO:0000313" key="4">
    <source>
        <dbReference type="Proteomes" id="UP000709959"/>
    </source>
</evidence>
<feature type="transmembrane region" description="Helical" evidence="1">
    <location>
        <begin position="213"/>
        <end position="232"/>
    </location>
</feature>
<feature type="transmembrane region" description="Helical" evidence="1">
    <location>
        <begin position="270"/>
        <end position="291"/>
    </location>
</feature>
<dbReference type="Proteomes" id="UP000709959">
    <property type="component" value="Unassembled WGS sequence"/>
</dbReference>
<dbReference type="InterPro" id="IPR025105">
    <property type="entry name" value="DUF4010"/>
</dbReference>
<feature type="transmembrane region" description="Helical" evidence="1">
    <location>
        <begin position="61"/>
        <end position="78"/>
    </location>
</feature>
<name>A0A936F1A3_9BACT</name>